<feature type="compositionally biased region" description="Basic and acidic residues" evidence="1">
    <location>
        <begin position="1"/>
        <end position="10"/>
    </location>
</feature>
<accession>A0A8H6XLT9</accession>
<dbReference type="EMBL" id="JACAZH010000024">
    <property type="protein sequence ID" value="KAF7342856.1"/>
    <property type="molecule type" value="Genomic_DNA"/>
</dbReference>
<gene>
    <name evidence="2" type="ORF">MSAN_02001700</name>
</gene>
<name>A0A8H6XLT9_9AGAR</name>
<reference evidence="2" key="1">
    <citation type="submission" date="2020-05" db="EMBL/GenBank/DDBJ databases">
        <title>Mycena genomes resolve the evolution of fungal bioluminescence.</title>
        <authorList>
            <person name="Tsai I.J."/>
        </authorList>
    </citation>
    <scope>NUCLEOTIDE SEQUENCE</scope>
    <source>
        <strain evidence="2">160909Yilan</strain>
    </source>
</reference>
<feature type="compositionally biased region" description="Basic residues" evidence="1">
    <location>
        <begin position="12"/>
        <end position="23"/>
    </location>
</feature>
<proteinExistence type="predicted"/>
<dbReference type="AlphaFoldDB" id="A0A8H6XLT9"/>
<organism evidence="2 3">
    <name type="scientific">Mycena sanguinolenta</name>
    <dbReference type="NCBI Taxonomy" id="230812"/>
    <lineage>
        <taxon>Eukaryota</taxon>
        <taxon>Fungi</taxon>
        <taxon>Dikarya</taxon>
        <taxon>Basidiomycota</taxon>
        <taxon>Agaricomycotina</taxon>
        <taxon>Agaricomycetes</taxon>
        <taxon>Agaricomycetidae</taxon>
        <taxon>Agaricales</taxon>
        <taxon>Marasmiineae</taxon>
        <taxon>Mycenaceae</taxon>
        <taxon>Mycena</taxon>
    </lineage>
</organism>
<evidence type="ECO:0000256" key="1">
    <source>
        <dbReference type="SAM" id="MobiDB-lite"/>
    </source>
</evidence>
<protein>
    <submittedName>
        <fullName evidence="2">Uncharacterized protein</fullName>
    </submittedName>
</protein>
<evidence type="ECO:0000313" key="2">
    <source>
        <dbReference type="EMBL" id="KAF7342856.1"/>
    </source>
</evidence>
<keyword evidence="3" id="KW-1185">Reference proteome</keyword>
<evidence type="ECO:0000313" key="3">
    <source>
        <dbReference type="Proteomes" id="UP000623467"/>
    </source>
</evidence>
<sequence>MDMHVFETSRHASPRHVHHTPRRARSLPALRLPFPRLRPSIPLSGSRAPCRCCTGSCTAPPQASPISSRSISRPPLRPLHRSKPLMLSLTSCLPAIPPVPTLRFHVPRRDRSFVPPSLRIRATLRFVFAMARRHEGVRPSPGSPPPPWCCFSTSHPYASSWALTARSSRPPARRSCVRRTLLGDVGMGVTRCGGGAGARGCASLLAAPRRPSSRPPLSTHKRRFTQYWSFHSPLQDPQRCVGECVIETLMSQRHKLFFWSCQIGSLR</sequence>
<dbReference type="Proteomes" id="UP000623467">
    <property type="component" value="Unassembled WGS sequence"/>
</dbReference>
<feature type="region of interest" description="Disordered" evidence="1">
    <location>
        <begin position="1"/>
        <end position="23"/>
    </location>
</feature>
<comment type="caution">
    <text evidence="2">The sequence shown here is derived from an EMBL/GenBank/DDBJ whole genome shotgun (WGS) entry which is preliminary data.</text>
</comment>